<dbReference type="AlphaFoldDB" id="A0A9W7M3K5"/>
<feature type="compositionally biased region" description="Polar residues" evidence="8">
    <location>
        <begin position="140"/>
        <end position="157"/>
    </location>
</feature>
<dbReference type="PANTHER" id="PTHR37984">
    <property type="entry name" value="PROTEIN CBG26694"/>
    <property type="match status" value="1"/>
</dbReference>
<organism evidence="10 11">
    <name type="scientific">Hibiscus trionum</name>
    <name type="common">Flower of an hour</name>
    <dbReference type="NCBI Taxonomy" id="183268"/>
    <lineage>
        <taxon>Eukaryota</taxon>
        <taxon>Viridiplantae</taxon>
        <taxon>Streptophyta</taxon>
        <taxon>Embryophyta</taxon>
        <taxon>Tracheophyta</taxon>
        <taxon>Spermatophyta</taxon>
        <taxon>Magnoliopsida</taxon>
        <taxon>eudicotyledons</taxon>
        <taxon>Gunneridae</taxon>
        <taxon>Pentapetalae</taxon>
        <taxon>rosids</taxon>
        <taxon>malvids</taxon>
        <taxon>Malvales</taxon>
        <taxon>Malvaceae</taxon>
        <taxon>Malvoideae</taxon>
        <taxon>Hibiscus</taxon>
    </lineage>
</organism>
<evidence type="ECO:0000259" key="9">
    <source>
        <dbReference type="PROSITE" id="PS50878"/>
    </source>
</evidence>
<sequence length="908" mass="104002">MAEKIDLTEIQKQLDELKDDTKVPRWWENQKTNWEERVMQMETNNAETLGYMRQIISLLKNEAGGSEPNTPGQTTSQSAKILFQKMEKKPVQVTVIEGKEKYNMNLDGPGIFSSSPIPPNDVKPQNHDKAKISNEGMETGGTSQFKEQVYNGGNSSSQNIFTPRPRIELQVFDGENPRGWLRKCHKYFAILEVPDHQRLDVAAMYLTGRAETWFDGYILQKHRVEWHEFEADLCHRFCTKESTDIVQEFNKLVQKSTVEEYQDRFEELKPYMLMFNSTLGEDYFVSSFISGLKEEIRNRIMVHEPKTLAEAYRKARRQELVMELENRKFRYPTRMNANIQTQPPKSSAINYTTLQKPQTTVTSQKQALLDYRRTNNLCFKCGDKFSPGHQCKVKQLNVMEEEDDQGEEDAVQEACEGTCQEITGMNTEGELEISINALTGNIGHSTLRIQGTIKGKPLNILVDSGSTHSFVTSIWAKEGLEVIDTKPLAITVANGEKLYSSAKSMQLEWRMEGHQFAHDFRVLKMGGSDMVLGVDWMRRYSPITMDFNAMTLSFTKDQKDVVLHGGKGKGGVKFISGEKLQRLTEKDSELMGEMYLLSCEEAEVEVPSNLKQLLDKYEEVFSEPKGMPPVRSQDHAIILKADAQPVNLRPYRFPHHQKAEVEKQISEMLASSIIQTSKSPFASPCLLVKNKDGSWRLCVDYRQLNAMTVKNKFPIPIVEDLLDELSGAKIFSKIDLRSGYWQIRIKPEDIEKTAFRTHHGHFEFKVMPFGLTNAPATFQSLMNQLFGAYLRKFVLVFFDDILVYSKSWDEHVRHLSVVLELLKTNQLYAKRSKCFFGQNQVEYLGHIISEKGVQTDPSKVDAMKDWPLPKNLKALRGFLGLTGYYRKFVKGYGALSKPLTLLLKKDNF</sequence>
<gene>
    <name evidence="10" type="ORF">HRI_002333700</name>
</gene>
<keyword evidence="4" id="KW-0540">Nuclease</keyword>
<reference evidence="10" key="1">
    <citation type="submission" date="2023-05" db="EMBL/GenBank/DDBJ databases">
        <title>Genome and transcriptome analyses reveal genes involved in the formation of fine ridges on petal epidermal cells in Hibiscus trionum.</title>
        <authorList>
            <person name="Koshimizu S."/>
            <person name="Masuda S."/>
            <person name="Ishii T."/>
            <person name="Shirasu K."/>
            <person name="Hoshino A."/>
            <person name="Arita M."/>
        </authorList>
    </citation>
    <scope>NUCLEOTIDE SEQUENCE</scope>
    <source>
        <strain evidence="10">Hamamatsu line</strain>
    </source>
</reference>
<evidence type="ECO:0000256" key="7">
    <source>
        <dbReference type="ARBA" id="ARBA00022918"/>
    </source>
</evidence>
<evidence type="ECO:0000256" key="8">
    <source>
        <dbReference type="SAM" id="MobiDB-lite"/>
    </source>
</evidence>
<keyword evidence="6" id="KW-0378">Hydrolase</keyword>
<dbReference type="PROSITE" id="PS50878">
    <property type="entry name" value="RT_POL"/>
    <property type="match status" value="1"/>
</dbReference>
<dbReference type="Pfam" id="PF08284">
    <property type="entry name" value="RVP_2"/>
    <property type="match status" value="1"/>
</dbReference>
<keyword evidence="11" id="KW-1185">Reference proteome</keyword>
<dbReference type="Pfam" id="PF00078">
    <property type="entry name" value="RVT_1"/>
    <property type="match status" value="1"/>
</dbReference>
<dbReference type="Pfam" id="PF19259">
    <property type="entry name" value="Ty3_capsid"/>
    <property type="match status" value="1"/>
</dbReference>
<evidence type="ECO:0000256" key="4">
    <source>
        <dbReference type="ARBA" id="ARBA00022722"/>
    </source>
</evidence>
<evidence type="ECO:0000256" key="1">
    <source>
        <dbReference type="ARBA" id="ARBA00022670"/>
    </source>
</evidence>
<dbReference type="GO" id="GO:0006508">
    <property type="term" value="P:proteolysis"/>
    <property type="evidence" value="ECO:0007669"/>
    <property type="project" value="UniProtKB-KW"/>
</dbReference>
<dbReference type="GO" id="GO:0004190">
    <property type="term" value="F:aspartic-type endopeptidase activity"/>
    <property type="evidence" value="ECO:0007669"/>
    <property type="project" value="InterPro"/>
</dbReference>
<evidence type="ECO:0000313" key="11">
    <source>
        <dbReference type="Proteomes" id="UP001165190"/>
    </source>
</evidence>
<evidence type="ECO:0000256" key="5">
    <source>
        <dbReference type="ARBA" id="ARBA00022759"/>
    </source>
</evidence>
<comment type="caution">
    <text evidence="10">The sequence shown here is derived from an EMBL/GenBank/DDBJ whole genome shotgun (WGS) entry which is preliminary data.</text>
</comment>
<dbReference type="InterPro" id="IPR050951">
    <property type="entry name" value="Retrovirus_Pol_polyprotein"/>
</dbReference>
<dbReference type="Proteomes" id="UP001165190">
    <property type="component" value="Unassembled WGS sequence"/>
</dbReference>
<keyword evidence="1" id="KW-0645">Protease</keyword>
<evidence type="ECO:0000256" key="2">
    <source>
        <dbReference type="ARBA" id="ARBA00022679"/>
    </source>
</evidence>
<evidence type="ECO:0000256" key="3">
    <source>
        <dbReference type="ARBA" id="ARBA00022695"/>
    </source>
</evidence>
<name>A0A9W7M3K5_HIBTR</name>
<dbReference type="CDD" id="cd01647">
    <property type="entry name" value="RT_LTR"/>
    <property type="match status" value="1"/>
</dbReference>
<dbReference type="GO" id="GO:0004519">
    <property type="term" value="F:endonuclease activity"/>
    <property type="evidence" value="ECO:0007669"/>
    <property type="project" value="UniProtKB-KW"/>
</dbReference>
<dbReference type="Gene3D" id="2.40.70.10">
    <property type="entry name" value="Acid Proteases"/>
    <property type="match status" value="1"/>
</dbReference>
<dbReference type="InterPro" id="IPR021109">
    <property type="entry name" value="Peptidase_aspartic_dom_sf"/>
</dbReference>
<dbReference type="InterPro" id="IPR045358">
    <property type="entry name" value="Ty3_capsid"/>
</dbReference>
<dbReference type="CDD" id="cd00303">
    <property type="entry name" value="retropepsin_like"/>
    <property type="match status" value="1"/>
</dbReference>
<dbReference type="PROSITE" id="PS00141">
    <property type="entry name" value="ASP_PROTEASE"/>
    <property type="match status" value="1"/>
</dbReference>
<dbReference type="InterPro" id="IPR000477">
    <property type="entry name" value="RT_dom"/>
</dbReference>
<keyword evidence="7" id="KW-0695">RNA-directed DNA polymerase</keyword>
<dbReference type="OrthoDB" id="117622at2759"/>
<proteinExistence type="predicted"/>
<dbReference type="EMBL" id="BSYR01000021">
    <property type="protein sequence ID" value="GMI86644.1"/>
    <property type="molecule type" value="Genomic_DNA"/>
</dbReference>
<dbReference type="FunFam" id="3.10.10.10:FF:000007">
    <property type="entry name" value="Retrovirus-related Pol polyprotein from transposon 17.6-like Protein"/>
    <property type="match status" value="1"/>
</dbReference>
<dbReference type="SUPFAM" id="SSF50630">
    <property type="entry name" value="Acid proteases"/>
    <property type="match status" value="1"/>
</dbReference>
<dbReference type="GO" id="GO:0003964">
    <property type="term" value="F:RNA-directed DNA polymerase activity"/>
    <property type="evidence" value="ECO:0007669"/>
    <property type="project" value="UniProtKB-KW"/>
</dbReference>
<dbReference type="InterPro" id="IPR043128">
    <property type="entry name" value="Rev_trsase/Diguanyl_cyclase"/>
</dbReference>
<dbReference type="SUPFAM" id="SSF56672">
    <property type="entry name" value="DNA/RNA polymerases"/>
    <property type="match status" value="1"/>
</dbReference>
<feature type="domain" description="Reverse transcriptase" evidence="9">
    <location>
        <begin position="669"/>
        <end position="848"/>
    </location>
</feature>
<keyword evidence="5" id="KW-0255">Endonuclease</keyword>
<keyword evidence="2" id="KW-0808">Transferase</keyword>
<dbReference type="InterPro" id="IPR043502">
    <property type="entry name" value="DNA/RNA_pol_sf"/>
</dbReference>
<dbReference type="PANTHER" id="PTHR37984:SF5">
    <property type="entry name" value="PROTEIN NYNRIN-LIKE"/>
    <property type="match status" value="1"/>
</dbReference>
<accession>A0A9W7M3K5</accession>
<feature type="region of interest" description="Disordered" evidence="8">
    <location>
        <begin position="134"/>
        <end position="157"/>
    </location>
</feature>
<dbReference type="Gene3D" id="3.30.70.270">
    <property type="match status" value="2"/>
</dbReference>
<protein>
    <recommendedName>
        <fullName evidence="9">Reverse transcriptase domain-containing protein</fullName>
    </recommendedName>
</protein>
<evidence type="ECO:0000256" key="6">
    <source>
        <dbReference type="ARBA" id="ARBA00022801"/>
    </source>
</evidence>
<dbReference type="Gene3D" id="3.10.10.10">
    <property type="entry name" value="HIV Type 1 Reverse Transcriptase, subunit A, domain 1"/>
    <property type="match status" value="1"/>
</dbReference>
<keyword evidence="3" id="KW-0548">Nucleotidyltransferase</keyword>
<dbReference type="InterPro" id="IPR001969">
    <property type="entry name" value="Aspartic_peptidase_AS"/>
</dbReference>
<evidence type="ECO:0000313" key="10">
    <source>
        <dbReference type="EMBL" id="GMI86644.1"/>
    </source>
</evidence>